<dbReference type="InterPro" id="IPR027417">
    <property type="entry name" value="P-loop_NTPase"/>
</dbReference>
<dbReference type="GO" id="GO:0005886">
    <property type="term" value="C:plasma membrane"/>
    <property type="evidence" value="ECO:0007669"/>
    <property type="project" value="TreeGrafter"/>
</dbReference>
<organism evidence="4 5">
    <name type="scientific">Streptomyces bungoensis</name>
    <dbReference type="NCBI Taxonomy" id="285568"/>
    <lineage>
        <taxon>Bacteria</taxon>
        <taxon>Bacillati</taxon>
        <taxon>Actinomycetota</taxon>
        <taxon>Actinomycetes</taxon>
        <taxon>Kitasatosporales</taxon>
        <taxon>Streptomycetaceae</taxon>
        <taxon>Streptomyces</taxon>
    </lineage>
</organism>
<sequence>MSSADLLVSCRGVALTFGRGHTAVVAVHGADLDVRSGDRLAIVGPSGSGKSSLLHLLAGLERPTSGTITRPGLHAPRDIGLVFQADSLIPALDVTENTALPLVLAGRPQEDTLRPVAEALDVVGAAGLADRLPDEISGGQAQRVAVARVLAQAPRLILADEPTGRLDHATGARVLDALLAAADRTGAALVVTTHDPAVAARLTLRRHMRDGRLLALEAAPAPDPRGSLS</sequence>
<dbReference type="Proteomes" id="UP000053024">
    <property type="component" value="Unassembled WGS sequence"/>
</dbReference>
<dbReference type="InterPro" id="IPR003593">
    <property type="entry name" value="AAA+_ATPase"/>
</dbReference>
<dbReference type="PANTHER" id="PTHR24220">
    <property type="entry name" value="IMPORT ATP-BINDING PROTEIN"/>
    <property type="match status" value="1"/>
</dbReference>
<gene>
    <name evidence="4" type="ORF">AQJ66_02395</name>
</gene>
<dbReference type="PROSITE" id="PS00211">
    <property type="entry name" value="ABC_TRANSPORTER_1"/>
    <property type="match status" value="1"/>
</dbReference>
<dbReference type="GO" id="GO:0005524">
    <property type="term" value="F:ATP binding"/>
    <property type="evidence" value="ECO:0007669"/>
    <property type="project" value="UniProtKB-KW"/>
</dbReference>
<dbReference type="InterPro" id="IPR017871">
    <property type="entry name" value="ABC_transporter-like_CS"/>
</dbReference>
<dbReference type="SUPFAM" id="SSF52540">
    <property type="entry name" value="P-loop containing nucleoside triphosphate hydrolases"/>
    <property type="match status" value="1"/>
</dbReference>
<reference evidence="4 5" key="1">
    <citation type="submission" date="2015-10" db="EMBL/GenBank/DDBJ databases">
        <title>Draft genome sequence of Streptomyces bungoensis DSM 41781, type strain for the species Streptomyces bungoensis.</title>
        <authorList>
            <person name="Ruckert C."/>
            <person name="Winkler A."/>
            <person name="Kalinowski J."/>
            <person name="Kampfer P."/>
            <person name="Glaeser S."/>
        </authorList>
    </citation>
    <scope>NUCLEOTIDE SEQUENCE [LARGE SCALE GENOMIC DNA]</scope>
    <source>
        <strain evidence="4 5">DSM 41781</strain>
    </source>
</reference>
<keyword evidence="2 4" id="KW-0067">ATP-binding</keyword>
<keyword evidence="1" id="KW-0547">Nucleotide-binding</keyword>
<proteinExistence type="predicted"/>
<dbReference type="STRING" id="285568.AQJ66_02395"/>
<dbReference type="GeneID" id="91473987"/>
<evidence type="ECO:0000256" key="1">
    <source>
        <dbReference type="ARBA" id="ARBA00022741"/>
    </source>
</evidence>
<dbReference type="RefSeq" id="WP_061915633.1">
    <property type="nucleotide sequence ID" value="NZ_KQ948851.1"/>
</dbReference>
<comment type="caution">
    <text evidence="4">The sequence shown here is derived from an EMBL/GenBank/DDBJ whole genome shotgun (WGS) entry which is preliminary data.</text>
</comment>
<dbReference type="SMART" id="SM00382">
    <property type="entry name" value="AAA"/>
    <property type="match status" value="1"/>
</dbReference>
<dbReference type="OrthoDB" id="9787227at2"/>
<dbReference type="PANTHER" id="PTHR24220:SF685">
    <property type="entry name" value="ABC TRANSPORTER RELATED"/>
    <property type="match status" value="1"/>
</dbReference>
<protein>
    <submittedName>
        <fullName evidence="4">ABC transporter ATP-binding protein</fullName>
    </submittedName>
</protein>
<dbReference type="GO" id="GO:0022857">
    <property type="term" value="F:transmembrane transporter activity"/>
    <property type="evidence" value="ECO:0007669"/>
    <property type="project" value="TreeGrafter"/>
</dbReference>
<name>A0A101TCS6_9ACTN</name>
<feature type="domain" description="ABC transporter" evidence="3">
    <location>
        <begin position="8"/>
        <end position="229"/>
    </location>
</feature>
<dbReference type="GO" id="GO:0016887">
    <property type="term" value="F:ATP hydrolysis activity"/>
    <property type="evidence" value="ECO:0007669"/>
    <property type="project" value="InterPro"/>
</dbReference>
<dbReference type="AlphaFoldDB" id="A0A101TCS6"/>
<dbReference type="PROSITE" id="PS50893">
    <property type="entry name" value="ABC_TRANSPORTER_2"/>
    <property type="match status" value="1"/>
</dbReference>
<dbReference type="InterPro" id="IPR003439">
    <property type="entry name" value="ABC_transporter-like_ATP-bd"/>
</dbReference>
<keyword evidence="5" id="KW-1185">Reference proteome</keyword>
<evidence type="ECO:0000259" key="3">
    <source>
        <dbReference type="PROSITE" id="PS50893"/>
    </source>
</evidence>
<evidence type="ECO:0000256" key="2">
    <source>
        <dbReference type="ARBA" id="ARBA00022840"/>
    </source>
</evidence>
<evidence type="ECO:0000313" key="5">
    <source>
        <dbReference type="Proteomes" id="UP000053024"/>
    </source>
</evidence>
<accession>A0A101TCS6</accession>
<dbReference type="Pfam" id="PF00005">
    <property type="entry name" value="ABC_tran"/>
    <property type="match status" value="1"/>
</dbReference>
<dbReference type="Gene3D" id="3.40.50.300">
    <property type="entry name" value="P-loop containing nucleotide triphosphate hydrolases"/>
    <property type="match status" value="1"/>
</dbReference>
<dbReference type="InterPro" id="IPR015854">
    <property type="entry name" value="ABC_transpr_LolD-like"/>
</dbReference>
<evidence type="ECO:0000313" key="4">
    <source>
        <dbReference type="EMBL" id="KUN89934.1"/>
    </source>
</evidence>
<dbReference type="EMBL" id="LMWX01000003">
    <property type="protein sequence ID" value="KUN89934.1"/>
    <property type="molecule type" value="Genomic_DNA"/>
</dbReference>